<dbReference type="Proteomes" id="UP000267159">
    <property type="component" value="Unassembled WGS sequence"/>
</dbReference>
<dbReference type="EMBL" id="SPPV01000062">
    <property type="protein sequence ID" value="TFU45408.1"/>
    <property type="molecule type" value="Genomic_DNA"/>
</dbReference>
<reference evidence="3 5" key="1">
    <citation type="submission" date="2018-09" db="EMBL/GenBank/DDBJ databases">
        <title>Murine metabolic-syndrome-specific gut microbial biobank.</title>
        <authorList>
            <person name="Liu C."/>
        </authorList>
    </citation>
    <scope>NUCLEOTIDE SEQUENCE [LARGE SCALE GENOMIC DNA]</scope>
    <source>
        <strain evidence="3 5">0.1X-D8-26</strain>
    </source>
</reference>
<dbReference type="AlphaFoldDB" id="A0A3L8A418"/>
<keyword evidence="1" id="KW-0732">Signal</keyword>
<sequence>MKKYFVLFTLLLIAVVSNAQESITDSLGCYESSSVKFCSYKEAYLKNDMAGVVRLDEFEVSYDKLGKAYTVYVRFDSSIVNAEVKYVRGSVSEGYLYDGVVKNSRDQEKVTVFCKNKLSLYTQNYGVASKSTIKDYEKEGINLIFPNTYIISSVVPIKN</sequence>
<organism evidence="3 5">
    <name type="scientific">Bacteroides acidifaciens</name>
    <dbReference type="NCBI Taxonomy" id="85831"/>
    <lineage>
        <taxon>Bacteria</taxon>
        <taxon>Pseudomonadati</taxon>
        <taxon>Bacteroidota</taxon>
        <taxon>Bacteroidia</taxon>
        <taxon>Bacteroidales</taxon>
        <taxon>Bacteroidaceae</taxon>
        <taxon>Bacteroides</taxon>
    </lineage>
</organism>
<dbReference type="Proteomes" id="UP000491181">
    <property type="component" value="Unassembled WGS sequence"/>
</dbReference>
<evidence type="ECO:0000313" key="2">
    <source>
        <dbReference type="EMBL" id="GFH88534.1"/>
    </source>
</evidence>
<dbReference type="EMBL" id="BLLS01000238">
    <property type="protein sequence ID" value="GFH88534.1"/>
    <property type="molecule type" value="Genomic_DNA"/>
</dbReference>
<proteinExistence type="predicted"/>
<dbReference type="OrthoDB" id="7054664at2"/>
<protein>
    <submittedName>
        <fullName evidence="3">Uncharacterized protein</fullName>
    </submittedName>
</protein>
<comment type="caution">
    <text evidence="3">The sequence shown here is derived from an EMBL/GenBank/DDBJ whole genome shotgun (WGS) entry which is preliminary data.</text>
</comment>
<evidence type="ECO:0000313" key="6">
    <source>
        <dbReference type="Proteomes" id="UP000298073"/>
    </source>
</evidence>
<reference evidence="2 7" key="3">
    <citation type="journal article" date="2020" name="Microbiome">
        <title>Single-cell genomics of uncultured bacteria reveals dietary fiber responders in the mouse gut microbiota.</title>
        <authorList>
            <person name="Chijiiwa R."/>
            <person name="Hosokawa M."/>
            <person name="Kogawa M."/>
            <person name="Nishikawa Y."/>
            <person name="Ide K."/>
            <person name="Sakanashi C."/>
            <person name="Takahashi K."/>
            <person name="Takeyama H."/>
        </authorList>
    </citation>
    <scope>NUCLEOTIDE SEQUENCE [LARGE SCALE GENOMIC DNA]</scope>
    <source>
        <strain evidence="2">IMSAGC_001</strain>
    </source>
</reference>
<evidence type="ECO:0000313" key="7">
    <source>
        <dbReference type="Proteomes" id="UP000491181"/>
    </source>
</evidence>
<evidence type="ECO:0000256" key="1">
    <source>
        <dbReference type="SAM" id="SignalP"/>
    </source>
</evidence>
<name>A0A3L8A418_9BACE</name>
<evidence type="ECO:0000313" key="4">
    <source>
        <dbReference type="EMBL" id="TFU45408.1"/>
    </source>
</evidence>
<gene>
    <name evidence="3" type="ORF">D7Y07_19950</name>
    <name evidence="4" type="ORF">E4T97_18680</name>
    <name evidence="2" type="ORF">IMSAGC001_03977</name>
</gene>
<dbReference type="Proteomes" id="UP000298073">
    <property type="component" value="Unassembled WGS sequence"/>
</dbReference>
<reference evidence="4 6" key="2">
    <citation type="submission" date="2019-03" db="EMBL/GenBank/DDBJ databases">
        <title>Diversity of the mouse oral microbiome.</title>
        <authorList>
            <person name="Joseph S."/>
            <person name="Aduse-Opoku J."/>
            <person name="Curtis M."/>
            <person name="Wade W."/>
            <person name="Hashim A."/>
        </authorList>
    </citation>
    <scope>NUCLEOTIDE SEQUENCE [LARGE SCALE GENOMIC DNA]</scope>
    <source>
        <strain evidence="4 6">P2318</strain>
    </source>
</reference>
<feature type="signal peptide" evidence="1">
    <location>
        <begin position="1"/>
        <end position="19"/>
    </location>
</feature>
<accession>A0A3L8A418</accession>
<evidence type="ECO:0000313" key="5">
    <source>
        <dbReference type="Proteomes" id="UP000267159"/>
    </source>
</evidence>
<evidence type="ECO:0000313" key="3">
    <source>
        <dbReference type="EMBL" id="RLT78311.1"/>
    </source>
</evidence>
<feature type="chain" id="PRO_5036339386" evidence="1">
    <location>
        <begin position="20"/>
        <end position="159"/>
    </location>
</feature>
<dbReference type="EMBL" id="RAZM01000127">
    <property type="protein sequence ID" value="RLT78311.1"/>
    <property type="molecule type" value="Genomic_DNA"/>
</dbReference>
<dbReference type="RefSeq" id="WP_121767478.1">
    <property type="nucleotide sequence ID" value="NZ_BLLS01000238.1"/>
</dbReference>